<dbReference type="Gene3D" id="3.40.50.300">
    <property type="entry name" value="P-loop containing nucleotide triphosphate hydrolases"/>
    <property type="match status" value="1"/>
</dbReference>
<dbReference type="AlphaFoldDB" id="A0A0C3FJF2"/>
<dbReference type="PANTHER" id="PTHR10039">
    <property type="entry name" value="AMELOGENIN"/>
    <property type="match status" value="1"/>
</dbReference>
<dbReference type="SUPFAM" id="SSF52540">
    <property type="entry name" value="P-loop containing nucleoside triphosphate hydrolases"/>
    <property type="match status" value="1"/>
</dbReference>
<dbReference type="Proteomes" id="UP000054166">
    <property type="component" value="Unassembled WGS sequence"/>
</dbReference>
<name>A0A0C3FJF2_PILCF</name>
<accession>A0A0C3FJF2</accession>
<dbReference type="STRING" id="765440.A0A0C3FJF2"/>
<dbReference type="InterPro" id="IPR027417">
    <property type="entry name" value="P-loop_NTPase"/>
</dbReference>
<keyword evidence="1" id="KW-0677">Repeat</keyword>
<evidence type="ECO:0000313" key="3">
    <source>
        <dbReference type="EMBL" id="KIM84580.1"/>
    </source>
</evidence>
<dbReference type="EMBL" id="KN832987">
    <property type="protein sequence ID" value="KIM84580.1"/>
    <property type="molecule type" value="Genomic_DNA"/>
</dbReference>
<evidence type="ECO:0000313" key="4">
    <source>
        <dbReference type="Proteomes" id="UP000054166"/>
    </source>
</evidence>
<dbReference type="InParanoid" id="A0A0C3FJF2"/>
<organism evidence="3 4">
    <name type="scientific">Piloderma croceum (strain F 1598)</name>
    <dbReference type="NCBI Taxonomy" id="765440"/>
    <lineage>
        <taxon>Eukaryota</taxon>
        <taxon>Fungi</taxon>
        <taxon>Dikarya</taxon>
        <taxon>Basidiomycota</taxon>
        <taxon>Agaricomycotina</taxon>
        <taxon>Agaricomycetes</taxon>
        <taxon>Agaricomycetidae</taxon>
        <taxon>Atheliales</taxon>
        <taxon>Atheliaceae</taxon>
        <taxon>Piloderma</taxon>
    </lineage>
</organism>
<protein>
    <recommendedName>
        <fullName evidence="2">Nephrocystin 3-like N-terminal domain-containing protein</fullName>
    </recommendedName>
</protein>
<gene>
    <name evidence="3" type="ORF">PILCRDRAFT_388485</name>
</gene>
<dbReference type="Pfam" id="PF24883">
    <property type="entry name" value="NPHP3_N"/>
    <property type="match status" value="1"/>
</dbReference>
<proteinExistence type="predicted"/>
<evidence type="ECO:0000256" key="1">
    <source>
        <dbReference type="ARBA" id="ARBA00022737"/>
    </source>
</evidence>
<keyword evidence="4" id="KW-1185">Reference proteome</keyword>
<feature type="domain" description="Nephrocystin 3-like N-terminal" evidence="2">
    <location>
        <begin position="57"/>
        <end position="226"/>
    </location>
</feature>
<evidence type="ECO:0000259" key="2">
    <source>
        <dbReference type="Pfam" id="PF24883"/>
    </source>
</evidence>
<reference evidence="4" key="2">
    <citation type="submission" date="2015-01" db="EMBL/GenBank/DDBJ databases">
        <title>Evolutionary Origins and Diversification of the Mycorrhizal Mutualists.</title>
        <authorList>
            <consortium name="DOE Joint Genome Institute"/>
            <consortium name="Mycorrhizal Genomics Consortium"/>
            <person name="Kohler A."/>
            <person name="Kuo A."/>
            <person name="Nagy L.G."/>
            <person name="Floudas D."/>
            <person name="Copeland A."/>
            <person name="Barry K.W."/>
            <person name="Cichocki N."/>
            <person name="Veneault-Fourrey C."/>
            <person name="LaButti K."/>
            <person name="Lindquist E.A."/>
            <person name="Lipzen A."/>
            <person name="Lundell T."/>
            <person name="Morin E."/>
            <person name="Murat C."/>
            <person name="Riley R."/>
            <person name="Ohm R."/>
            <person name="Sun H."/>
            <person name="Tunlid A."/>
            <person name="Henrissat B."/>
            <person name="Grigoriev I.V."/>
            <person name="Hibbett D.S."/>
            <person name="Martin F."/>
        </authorList>
    </citation>
    <scope>NUCLEOTIDE SEQUENCE [LARGE SCALE GENOMIC DNA]</scope>
    <source>
        <strain evidence="4">F 1598</strain>
    </source>
</reference>
<reference evidence="3 4" key="1">
    <citation type="submission" date="2014-04" db="EMBL/GenBank/DDBJ databases">
        <authorList>
            <consortium name="DOE Joint Genome Institute"/>
            <person name="Kuo A."/>
            <person name="Tarkka M."/>
            <person name="Buscot F."/>
            <person name="Kohler A."/>
            <person name="Nagy L.G."/>
            <person name="Floudas D."/>
            <person name="Copeland A."/>
            <person name="Barry K.W."/>
            <person name="Cichocki N."/>
            <person name="Veneault-Fourrey C."/>
            <person name="LaButti K."/>
            <person name="Lindquist E.A."/>
            <person name="Lipzen A."/>
            <person name="Lundell T."/>
            <person name="Morin E."/>
            <person name="Murat C."/>
            <person name="Sun H."/>
            <person name="Tunlid A."/>
            <person name="Henrissat B."/>
            <person name="Grigoriev I.V."/>
            <person name="Hibbett D.S."/>
            <person name="Martin F."/>
            <person name="Nordberg H.P."/>
            <person name="Cantor M.N."/>
            <person name="Hua S.X."/>
        </authorList>
    </citation>
    <scope>NUCLEOTIDE SEQUENCE [LARGE SCALE GENOMIC DNA]</scope>
    <source>
        <strain evidence="3 4">F 1598</strain>
    </source>
</reference>
<dbReference type="HOGENOM" id="CLU_000288_6_10_1"/>
<sequence>MTSPNPNNIDARGGTFNNFRDMISIVHTENLDLNKLLAPVDAAYNRSGPVVRCLHGTREKLIEKIVQWMDEDNGRPICWLNGPAGSGKSAVSQTVAEWCDEQDRLASSFFFFRGSGDRSKIERFIPTLSYHLSISVPSTTPFIQQILHRDPSIAQRSLSHQFKKLMVEPIRAARGPNLAAMKPLVIVIDALDECDDKELIVDFIIIVGNACQNDCNFPFRVFFASRVEEYLRKKLETRAIYSLALQDFDASSDIRKFFQSRFSTIYEENHRLMRNIPWPWPSDRDLDALVRKASGSFIFAFTLINFVDDGSQLPHRKLPIALTAHAGLDPLYTQILSSVSHGEDFKRIITTLTLLKSPLSVTSLGRLLQLETVDILHNLLEVQSILRIPSHDDQPILPYHASLRDFLTRESRSGDFFIDPPSGHIIIATKCLKVLEAFPEDGCFFIGEVQKYACNNWCYHLHQALIEEGDSHINLLADGFLMSCLTTFSTQSLQFWINTLILRHQWQVLGVLHSLILKLEMLQHIEWCAEQV</sequence>
<dbReference type="InterPro" id="IPR056884">
    <property type="entry name" value="NPHP3-like_N"/>
</dbReference>
<dbReference type="OrthoDB" id="5967843at2759"/>